<feature type="transmembrane region" description="Helical" evidence="1">
    <location>
        <begin position="53"/>
        <end position="77"/>
    </location>
</feature>
<name>A0A644XE66_9ZZZZ</name>
<keyword evidence="1" id="KW-0472">Membrane</keyword>
<feature type="transmembrane region" description="Helical" evidence="1">
    <location>
        <begin position="83"/>
        <end position="99"/>
    </location>
</feature>
<comment type="caution">
    <text evidence="2">The sequence shown here is derived from an EMBL/GenBank/DDBJ whole genome shotgun (WGS) entry which is preliminary data.</text>
</comment>
<reference evidence="2" key="1">
    <citation type="submission" date="2019-08" db="EMBL/GenBank/DDBJ databases">
        <authorList>
            <person name="Kucharzyk K."/>
            <person name="Murdoch R.W."/>
            <person name="Higgins S."/>
            <person name="Loffler F."/>
        </authorList>
    </citation>
    <scope>NUCLEOTIDE SEQUENCE</scope>
</reference>
<evidence type="ECO:0008006" key="3">
    <source>
        <dbReference type="Google" id="ProtNLM"/>
    </source>
</evidence>
<accession>A0A644XE66</accession>
<keyword evidence="1" id="KW-0812">Transmembrane</keyword>
<dbReference type="EMBL" id="VSSQ01002239">
    <property type="protein sequence ID" value="MPM14187.1"/>
    <property type="molecule type" value="Genomic_DNA"/>
</dbReference>
<dbReference type="AlphaFoldDB" id="A0A644XE66"/>
<keyword evidence="1" id="KW-1133">Transmembrane helix</keyword>
<proteinExistence type="predicted"/>
<evidence type="ECO:0000256" key="1">
    <source>
        <dbReference type="SAM" id="Phobius"/>
    </source>
</evidence>
<sequence length="196" mass="21912">MNPLGMIISFAPWLVLKILTSIPFLDPLTRLKTALVIAILICLFQSRNAVKGFIFWGTISFFAFSFVTVVLMTNLWVINHLGLLSQLTMSAIVWGSILFRRPFTIDYAKQHVPPERWNHPAFLRKNYLITGIWGCYFLLGVAISEIRIYEPQVSHLLLEVLDNASMLAIILFTSHASKKRSVSASSGGGQGTQAAD</sequence>
<organism evidence="2">
    <name type="scientific">bioreactor metagenome</name>
    <dbReference type="NCBI Taxonomy" id="1076179"/>
    <lineage>
        <taxon>unclassified sequences</taxon>
        <taxon>metagenomes</taxon>
        <taxon>ecological metagenomes</taxon>
    </lineage>
</organism>
<evidence type="ECO:0000313" key="2">
    <source>
        <dbReference type="EMBL" id="MPM14187.1"/>
    </source>
</evidence>
<protein>
    <recommendedName>
        <fullName evidence="3">Intracellular septation protein A</fullName>
    </recommendedName>
</protein>
<feature type="transmembrane region" description="Helical" evidence="1">
    <location>
        <begin position="31"/>
        <end position="46"/>
    </location>
</feature>
<feature type="transmembrane region" description="Helical" evidence="1">
    <location>
        <begin position="126"/>
        <end position="149"/>
    </location>
</feature>
<gene>
    <name evidence="2" type="ORF">SDC9_60547</name>
</gene>